<dbReference type="VEuPathDB" id="FungiDB:MGG_07899"/>
<organism evidence="2 3">
    <name type="scientific">Pyricularia oryzae (strain 70-15 / ATCC MYA-4617 / FGSC 8958)</name>
    <name type="common">Rice blast fungus</name>
    <name type="synonym">Magnaporthe oryzae</name>
    <dbReference type="NCBI Taxonomy" id="242507"/>
    <lineage>
        <taxon>Eukaryota</taxon>
        <taxon>Fungi</taxon>
        <taxon>Dikarya</taxon>
        <taxon>Ascomycota</taxon>
        <taxon>Pezizomycotina</taxon>
        <taxon>Sordariomycetes</taxon>
        <taxon>Sordariomycetidae</taxon>
        <taxon>Magnaporthales</taxon>
        <taxon>Pyriculariaceae</taxon>
        <taxon>Pyricularia</taxon>
    </lineage>
</organism>
<dbReference type="InParanoid" id="G4N2C8"/>
<evidence type="ECO:0000256" key="1">
    <source>
        <dbReference type="SAM" id="MobiDB-lite"/>
    </source>
</evidence>
<dbReference type="Proteomes" id="UP000009058">
    <property type="component" value="Chromosome 3"/>
</dbReference>
<keyword evidence="3" id="KW-1185">Reference proteome</keyword>
<sequence length="50" mass="5592">MDEAVEKGPDSDDRWNEQLGPDFGAKVWGSEGLKEVWSNDSYDDGYHGTT</sequence>
<protein>
    <submittedName>
        <fullName evidence="2">Uncharacterized protein</fullName>
    </submittedName>
</protein>
<reference evidence="2 3" key="1">
    <citation type="journal article" date="2005" name="Nature">
        <title>The genome sequence of the rice blast fungus Magnaporthe grisea.</title>
        <authorList>
            <person name="Dean R.A."/>
            <person name="Talbot N.J."/>
            <person name="Ebbole D.J."/>
            <person name="Farman M.L."/>
            <person name="Mitchell T.K."/>
            <person name="Orbach M.J."/>
            <person name="Thon M."/>
            <person name="Kulkarni R."/>
            <person name="Xu J.R."/>
            <person name="Pan H."/>
            <person name="Read N.D."/>
            <person name="Lee Y.H."/>
            <person name="Carbone I."/>
            <person name="Brown D."/>
            <person name="Oh Y.Y."/>
            <person name="Donofrio N."/>
            <person name="Jeong J.S."/>
            <person name="Soanes D.M."/>
            <person name="Djonovic S."/>
            <person name="Kolomiets E."/>
            <person name="Rehmeyer C."/>
            <person name="Li W."/>
            <person name="Harding M."/>
            <person name="Kim S."/>
            <person name="Lebrun M.H."/>
            <person name="Bohnert H."/>
            <person name="Coughlan S."/>
            <person name="Butler J."/>
            <person name="Calvo S."/>
            <person name="Ma L.J."/>
            <person name="Nicol R."/>
            <person name="Purcell S."/>
            <person name="Nusbaum C."/>
            <person name="Galagan J.E."/>
            <person name="Birren B.W."/>
        </authorList>
    </citation>
    <scope>NUCLEOTIDE SEQUENCE [LARGE SCALE GENOMIC DNA]</scope>
    <source>
        <strain evidence="3">70-15 / ATCC MYA-4617 / FGSC 8958</strain>
    </source>
</reference>
<evidence type="ECO:0000313" key="3">
    <source>
        <dbReference type="Proteomes" id="UP000009058"/>
    </source>
</evidence>
<proteinExistence type="predicted"/>
<dbReference type="AlphaFoldDB" id="G4N2C8"/>
<reference key="2">
    <citation type="submission" date="2011-05" db="EMBL/GenBank/DDBJ databases">
        <title>The Genome Sequence of Magnaporthe oryzae 70-15.</title>
        <authorList>
            <consortium name="The Broad Institute Genome Sequencing Platform"/>
            <person name="Ma L.-J."/>
            <person name="Dead R."/>
            <person name="Young S.K."/>
            <person name="Zeng Q."/>
            <person name="Gargeya S."/>
            <person name="Fitzgerald M."/>
            <person name="Haas B."/>
            <person name="Abouelleil A."/>
            <person name="Alvarado L."/>
            <person name="Arachchi H.M."/>
            <person name="Berlin A."/>
            <person name="Brown A."/>
            <person name="Chapman S.B."/>
            <person name="Chen Z."/>
            <person name="Dunbar C."/>
            <person name="Freedman E."/>
            <person name="Gearin G."/>
            <person name="Gellesch M."/>
            <person name="Goldberg J."/>
            <person name="Griggs A."/>
            <person name="Gujja S."/>
            <person name="Heiman D."/>
            <person name="Howarth C."/>
            <person name="Larson L."/>
            <person name="Lui A."/>
            <person name="MacDonald P.J.P."/>
            <person name="Mehta T."/>
            <person name="Montmayeur A."/>
            <person name="Murphy C."/>
            <person name="Neiman D."/>
            <person name="Pearson M."/>
            <person name="Priest M."/>
            <person name="Roberts A."/>
            <person name="Saif S."/>
            <person name="Shea T."/>
            <person name="Shenoy N."/>
            <person name="Sisk P."/>
            <person name="Stolte C."/>
            <person name="Sykes S."/>
            <person name="Yandava C."/>
            <person name="Wortman J."/>
            <person name="Nusbaum C."/>
            <person name="Birren B."/>
        </authorList>
    </citation>
    <scope>NUCLEOTIDE SEQUENCE</scope>
    <source>
        <strain>70-15</strain>
    </source>
</reference>
<feature type="region of interest" description="Disordered" evidence="1">
    <location>
        <begin position="1"/>
        <end position="26"/>
    </location>
</feature>
<dbReference type="GeneID" id="2683826"/>
<feature type="compositionally biased region" description="Basic and acidic residues" evidence="1">
    <location>
        <begin position="1"/>
        <end position="16"/>
    </location>
</feature>
<evidence type="ECO:0000313" key="2">
    <source>
        <dbReference type="EMBL" id="EHA53333.1"/>
    </source>
</evidence>
<dbReference type="KEGG" id="mgr:MGG_07899"/>
<name>G4N2C8_PYRO7</name>
<dbReference type="RefSeq" id="XP_003713140.1">
    <property type="nucleotide sequence ID" value="XM_003713092.1"/>
</dbReference>
<dbReference type="HOGENOM" id="CLU_3125396_0_0_1"/>
<gene>
    <name evidence="2" type="ORF">MGG_07899</name>
</gene>
<dbReference type="EMBL" id="CM001233">
    <property type="protein sequence ID" value="EHA53333.1"/>
    <property type="molecule type" value="Genomic_DNA"/>
</dbReference>
<accession>G4N2C8</accession>